<feature type="domain" description="At1g61320/AtMIF1 LRR" evidence="1">
    <location>
        <begin position="66"/>
        <end position="310"/>
    </location>
</feature>
<dbReference type="InterPro" id="IPR053197">
    <property type="entry name" value="F-box_SCFL_complex_component"/>
</dbReference>
<dbReference type="InterPro" id="IPR032675">
    <property type="entry name" value="LRR_dom_sf"/>
</dbReference>
<protein>
    <recommendedName>
        <fullName evidence="1">At1g61320/AtMIF1 LRR domain-containing protein</fullName>
    </recommendedName>
</protein>
<dbReference type="EMBL" id="SWLB01000004">
    <property type="protein sequence ID" value="KAF3339466.1"/>
    <property type="molecule type" value="Genomic_DNA"/>
</dbReference>
<evidence type="ECO:0000313" key="3">
    <source>
        <dbReference type="Proteomes" id="UP000623129"/>
    </source>
</evidence>
<dbReference type="Pfam" id="PF23622">
    <property type="entry name" value="LRR_At1g61320_AtMIF1"/>
    <property type="match status" value="1"/>
</dbReference>
<evidence type="ECO:0000259" key="1">
    <source>
        <dbReference type="Pfam" id="PF23622"/>
    </source>
</evidence>
<sequence>MSDDLKRQAGREIEKRKSVARFEQFMHGVLNNHESTNLDIVRYMRPMERTESFIPMDWLDHVALLMPRVIDILISKVSLRRCNYIDLPDSVFSSAKLQHLKMGLNTDESTIIRPASINLPLLKVLELSGVELPNDFTQKLFMGCPSLERLDLSFCDLYFSSISSNVLKKLTIIQCCQFEHMQISCPWLVSLNIHSHFQRGGVGISLKKAINLVNASIRLIWWRRLNSGHDDVPVLDLFSCLSSVTELALYFGSDLKEPVEKDVSNCRNFKNLKKLHIEMWAMSYDFYLIACLLKCSPNLNELNLLVNVHQGYIQQEPRREILGDAFFQHEYLENVNIRIRGGMLPSECYEGLIKTLDKYVKKIGNIIITYDEVSMF</sequence>
<reference evidence="2" key="1">
    <citation type="submission" date="2020-01" db="EMBL/GenBank/DDBJ databases">
        <title>Genome sequence of Kobresia littledalei, the first chromosome-level genome in the family Cyperaceae.</title>
        <authorList>
            <person name="Qu G."/>
        </authorList>
    </citation>
    <scope>NUCLEOTIDE SEQUENCE</scope>
    <source>
        <strain evidence="2">C.B.Clarke</strain>
        <tissue evidence="2">Leaf</tissue>
    </source>
</reference>
<dbReference type="PANTHER" id="PTHR34223">
    <property type="entry name" value="OS11G0201299 PROTEIN"/>
    <property type="match status" value="1"/>
</dbReference>
<dbReference type="AlphaFoldDB" id="A0A833RI07"/>
<gene>
    <name evidence="2" type="ORF">FCM35_KLT16937</name>
</gene>
<dbReference type="Gene3D" id="3.80.10.10">
    <property type="entry name" value="Ribonuclease Inhibitor"/>
    <property type="match status" value="1"/>
</dbReference>
<evidence type="ECO:0000313" key="2">
    <source>
        <dbReference type="EMBL" id="KAF3339466.1"/>
    </source>
</evidence>
<proteinExistence type="predicted"/>
<keyword evidence="3" id="KW-1185">Reference proteome</keyword>
<organism evidence="2 3">
    <name type="scientific">Carex littledalei</name>
    <dbReference type="NCBI Taxonomy" id="544730"/>
    <lineage>
        <taxon>Eukaryota</taxon>
        <taxon>Viridiplantae</taxon>
        <taxon>Streptophyta</taxon>
        <taxon>Embryophyta</taxon>
        <taxon>Tracheophyta</taxon>
        <taxon>Spermatophyta</taxon>
        <taxon>Magnoliopsida</taxon>
        <taxon>Liliopsida</taxon>
        <taxon>Poales</taxon>
        <taxon>Cyperaceae</taxon>
        <taxon>Cyperoideae</taxon>
        <taxon>Cariceae</taxon>
        <taxon>Carex</taxon>
        <taxon>Carex subgen. Euthyceras</taxon>
    </lineage>
</organism>
<accession>A0A833RI07</accession>
<dbReference type="PANTHER" id="PTHR34223:SF51">
    <property type="entry name" value="OS06G0556300 PROTEIN"/>
    <property type="match status" value="1"/>
</dbReference>
<dbReference type="OrthoDB" id="614848at2759"/>
<dbReference type="Proteomes" id="UP000623129">
    <property type="component" value="Unassembled WGS sequence"/>
</dbReference>
<dbReference type="SUPFAM" id="SSF52047">
    <property type="entry name" value="RNI-like"/>
    <property type="match status" value="1"/>
</dbReference>
<name>A0A833RI07_9POAL</name>
<dbReference type="InterPro" id="IPR055357">
    <property type="entry name" value="LRR_At1g61320_AtMIF1"/>
</dbReference>
<comment type="caution">
    <text evidence="2">The sequence shown here is derived from an EMBL/GenBank/DDBJ whole genome shotgun (WGS) entry which is preliminary data.</text>
</comment>